<sequence length="218" mass="22213">MVGLEKAPDAAHIAVGTTALAVGLNAYINSLIHLKKKNVDLKTGAVFAAASLADSAAGAYLGHITPGTRLLALFAVFMIAVGASMALPTKTHRNTPRRSKPKMAAAGILVGFLSGYFGIGGGFLIVPTLMYVAGLEISKAVGTSLISVGTFGLATGLIYALYGKTLVAIAALYLIGGVAGGYLGAALAVKTPRDTLKKIYSALIISVGIYILYKSLGA</sequence>
<evidence type="ECO:0000256" key="2">
    <source>
        <dbReference type="ARBA" id="ARBA00022692"/>
    </source>
</evidence>
<evidence type="ECO:0000313" key="6">
    <source>
        <dbReference type="EMBL" id="AET33708.1"/>
    </source>
</evidence>
<gene>
    <name evidence="6" type="ORF">P186_2318</name>
</gene>
<comment type="similarity">
    <text evidence="5">Belongs to the 4-toluene sulfonate uptake permease (TSUP) (TC 2.A.102) family.</text>
</comment>
<evidence type="ECO:0000256" key="4">
    <source>
        <dbReference type="ARBA" id="ARBA00023136"/>
    </source>
</evidence>
<feature type="transmembrane region" description="Helical" evidence="5">
    <location>
        <begin position="169"/>
        <end position="189"/>
    </location>
</feature>
<dbReference type="PANTHER" id="PTHR43701">
    <property type="entry name" value="MEMBRANE TRANSPORTER PROTEIN MJ0441-RELATED"/>
    <property type="match status" value="1"/>
</dbReference>
<feature type="transmembrane region" description="Helical" evidence="5">
    <location>
        <begin position="108"/>
        <end position="134"/>
    </location>
</feature>
<evidence type="ECO:0000256" key="1">
    <source>
        <dbReference type="ARBA" id="ARBA00004141"/>
    </source>
</evidence>
<dbReference type="GeneID" id="11593921"/>
<dbReference type="InterPro" id="IPR051598">
    <property type="entry name" value="TSUP/Inactive_protease-like"/>
</dbReference>
<dbReference type="AlphaFoldDB" id="G7VBU1"/>
<dbReference type="Pfam" id="PF01925">
    <property type="entry name" value="TauE"/>
    <property type="match status" value="1"/>
</dbReference>
<feature type="transmembrane region" description="Helical" evidence="5">
    <location>
        <begin position="70"/>
        <end position="87"/>
    </location>
</feature>
<dbReference type="PANTHER" id="PTHR43701:SF2">
    <property type="entry name" value="MEMBRANE TRANSPORTER PROTEIN YJNA-RELATED"/>
    <property type="match status" value="1"/>
</dbReference>
<proteinExistence type="inferred from homology"/>
<dbReference type="RefSeq" id="WP_014289533.1">
    <property type="nucleotide sequence ID" value="NC_016645.1"/>
</dbReference>
<accession>G7VBU1</accession>
<protein>
    <recommendedName>
        <fullName evidence="5">Probable membrane transporter protein</fullName>
    </recommendedName>
</protein>
<dbReference type="BioCyc" id="PSP1104324:GJSN-2267-MONOMER"/>
<dbReference type="HOGENOM" id="CLU_045498_5_0_2"/>
<feature type="transmembrane region" description="Helical" evidence="5">
    <location>
        <begin position="44"/>
        <end position="64"/>
    </location>
</feature>
<dbReference type="eggNOG" id="arCOG02050">
    <property type="taxonomic scope" value="Archaea"/>
</dbReference>
<feature type="transmembrane region" description="Helical" evidence="5">
    <location>
        <begin position="195"/>
        <end position="213"/>
    </location>
</feature>
<dbReference type="KEGG" id="pyr:P186_2318"/>
<keyword evidence="2 5" id="KW-0812">Transmembrane</keyword>
<feature type="transmembrane region" description="Helical" evidence="5">
    <location>
        <begin position="140"/>
        <end position="162"/>
    </location>
</feature>
<dbReference type="EMBL" id="CP003098">
    <property type="protein sequence ID" value="AET33708.1"/>
    <property type="molecule type" value="Genomic_DNA"/>
</dbReference>
<dbReference type="STRING" id="1104324.P186_2318"/>
<dbReference type="Proteomes" id="UP000005867">
    <property type="component" value="Chromosome"/>
</dbReference>
<organism evidence="6 7">
    <name type="scientific">Pyrobaculum ferrireducens</name>
    <dbReference type="NCBI Taxonomy" id="1104324"/>
    <lineage>
        <taxon>Archaea</taxon>
        <taxon>Thermoproteota</taxon>
        <taxon>Thermoprotei</taxon>
        <taxon>Thermoproteales</taxon>
        <taxon>Thermoproteaceae</taxon>
        <taxon>Pyrobaculum</taxon>
    </lineage>
</organism>
<reference evidence="6 7" key="1">
    <citation type="journal article" date="2012" name="J. Bacteriol.">
        <title>Complete genome sequence of strain 1860, a crenarchaeon of the genus pyrobaculum able to grow with various electron acceptors.</title>
        <authorList>
            <person name="Mardanov A.V."/>
            <person name="Gumerov V.M."/>
            <person name="Slobodkina G.B."/>
            <person name="Beletsky A.V."/>
            <person name="Bonch-Osmolovskaya E.A."/>
            <person name="Ravin N.V."/>
            <person name="Skryabin K.G."/>
        </authorList>
    </citation>
    <scope>NUCLEOTIDE SEQUENCE [LARGE SCALE GENOMIC DNA]</scope>
    <source>
        <strain evidence="6 7">1860</strain>
    </source>
</reference>
<keyword evidence="5" id="KW-1003">Cell membrane</keyword>
<dbReference type="GO" id="GO:0005886">
    <property type="term" value="C:plasma membrane"/>
    <property type="evidence" value="ECO:0007669"/>
    <property type="project" value="UniProtKB-SubCell"/>
</dbReference>
<evidence type="ECO:0000256" key="3">
    <source>
        <dbReference type="ARBA" id="ARBA00022989"/>
    </source>
</evidence>
<feature type="transmembrane region" description="Helical" evidence="5">
    <location>
        <begin position="12"/>
        <end position="32"/>
    </location>
</feature>
<comment type="subcellular location">
    <subcellularLocation>
        <location evidence="5">Cell membrane</location>
        <topology evidence="5">Multi-pass membrane protein</topology>
    </subcellularLocation>
    <subcellularLocation>
        <location evidence="1">Membrane</location>
        <topology evidence="1">Multi-pass membrane protein</topology>
    </subcellularLocation>
</comment>
<keyword evidence="3 5" id="KW-1133">Transmembrane helix</keyword>
<dbReference type="InterPro" id="IPR002781">
    <property type="entry name" value="TM_pro_TauE-like"/>
</dbReference>
<keyword evidence="4 5" id="KW-0472">Membrane</keyword>
<keyword evidence="7" id="KW-1185">Reference proteome</keyword>
<name>G7VBU1_9CREN</name>
<evidence type="ECO:0000313" key="7">
    <source>
        <dbReference type="Proteomes" id="UP000005867"/>
    </source>
</evidence>
<evidence type="ECO:0000256" key="5">
    <source>
        <dbReference type="RuleBase" id="RU363041"/>
    </source>
</evidence>